<dbReference type="CDD" id="cd01741">
    <property type="entry name" value="GATase1_1"/>
    <property type="match status" value="1"/>
</dbReference>
<organism evidence="2 3">
    <name type="scientific">Azospirillum thiophilum</name>
    <dbReference type="NCBI Taxonomy" id="528244"/>
    <lineage>
        <taxon>Bacteria</taxon>
        <taxon>Pseudomonadati</taxon>
        <taxon>Pseudomonadota</taxon>
        <taxon>Alphaproteobacteria</taxon>
        <taxon>Rhodospirillales</taxon>
        <taxon>Azospirillaceae</taxon>
        <taxon>Azospirillum</taxon>
    </lineage>
</organism>
<dbReference type="RefSeq" id="WP_045583041.1">
    <property type="nucleotide sequence ID" value="NZ_CP012402.1"/>
</dbReference>
<evidence type="ECO:0000313" key="2">
    <source>
        <dbReference type="EMBL" id="ALG72735.1"/>
    </source>
</evidence>
<dbReference type="PANTHER" id="PTHR42695:SF5">
    <property type="entry name" value="GLUTAMINE AMIDOTRANSFERASE YLR126C-RELATED"/>
    <property type="match status" value="1"/>
</dbReference>
<evidence type="ECO:0000259" key="1">
    <source>
        <dbReference type="Pfam" id="PF00117"/>
    </source>
</evidence>
<feature type="domain" description="Glutamine amidotransferase" evidence="1">
    <location>
        <begin position="47"/>
        <end position="185"/>
    </location>
</feature>
<dbReference type="Pfam" id="PF00117">
    <property type="entry name" value="GATase"/>
    <property type="match status" value="1"/>
</dbReference>
<dbReference type="AlphaFoldDB" id="A0AAC8W0A2"/>
<name>A0AAC8W0A2_9PROT</name>
<dbReference type="EMBL" id="CP012402">
    <property type="protein sequence ID" value="ALG72735.1"/>
    <property type="molecule type" value="Genomic_DNA"/>
</dbReference>
<accession>A0AAC8W0A2</accession>
<dbReference type="InterPro" id="IPR044992">
    <property type="entry name" value="ChyE-like"/>
</dbReference>
<gene>
    <name evidence="2" type="ORF">AL072_17170</name>
</gene>
<dbReference type="Proteomes" id="UP000069935">
    <property type="component" value="Chromosome 2"/>
</dbReference>
<dbReference type="InterPro" id="IPR017926">
    <property type="entry name" value="GATASE"/>
</dbReference>
<dbReference type="GO" id="GO:0005829">
    <property type="term" value="C:cytosol"/>
    <property type="evidence" value="ECO:0007669"/>
    <property type="project" value="TreeGrafter"/>
</dbReference>
<protein>
    <submittedName>
        <fullName evidence="2">Glutamine amidotransferase</fullName>
    </submittedName>
</protein>
<dbReference type="Gene3D" id="3.40.50.880">
    <property type="match status" value="1"/>
</dbReference>
<dbReference type="InterPro" id="IPR029062">
    <property type="entry name" value="Class_I_gatase-like"/>
</dbReference>
<proteinExistence type="predicted"/>
<dbReference type="PANTHER" id="PTHR42695">
    <property type="entry name" value="GLUTAMINE AMIDOTRANSFERASE YLR126C-RELATED"/>
    <property type="match status" value="1"/>
</dbReference>
<reference evidence="2 3" key="2">
    <citation type="journal article" date="2016" name="Genome Announc.">
        <title>Complete Genome Sequence of a Strain of Azospirillum thiophilum Isolated from a Sulfide Spring.</title>
        <authorList>
            <person name="Fomenkov A."/>
            <person name="Vincze T."/>
            <person name="Grabovich M."/>
            <person name="Anton B.P."/>
            <person name="Dubinina G."/>
            <person name="Orlova M."/>
            <person name="Belousova E."/>
            <person name="Roberts R.J."/>
        </authorList>
    </citation>
    <scope>NUCLEOTIDE SEQUENCE [LARGE SCALE GENOMIC DNA]</scope>
    <source>
        <strain evidence="2 3">BV-S</strain>
    </source>
</reference>
<sequence>MRILVVQNSRTAPIGLVGEALTDNGATLVTIAANEGEAIPDRDGPGNDGYAGLVVLGGPQDAWDDVKGPHFGRVMETIRDFTDADRPVMGICLGAQLAARAYGAKVYRHATPELGIHPVSLTDSAQDDPLFGGFGPALNLAQWHYDTFEFPDGAVPLAYSEACERQAFRLGRATYAFQFHPEATGDILRGWASRIRDEARESNGGMLNGLEESIATHLPAAEEFTRAMTRRWLDLAR</sequence>
<evidence type="ECO:0000313" key="3">
    <source>
        <dbReference type="Proteomes" id="UP000069935"/>
    </source>
</evidence>
<keyword evidence="2" id="KW-0315">Glutamine amidotransferase</keyword>
<keyword evidence="3" id="KW-1185">Reference proteome</keyword>
<dbReference type="KEGG" id="ati:AL072_17170"/>
<reference evidence="3" key="1">
    <citation type="submission" date="2015-08" db="EMBL/GenBank/DDBJ databases">
        <title>Complete Genome Sequence of Azospirillum thiophilum BV-S.</title>
        <authorList>
            <person name="Fomenkov A."/>
            <person name="Vincze T."/>
            <person name="Grabovich M."/>
            <person name="Dubinina G."/>
            <person name="Orlova M."/>
            <person name="Belousova E."/>
            <person name="Roberts R.J."/>
        </authorList>
    </citation>
    <scope>NUCLEOTIDE SEQUENCE [LARGE SCALE GENOMIC DNA]</scope>
    <source>
        <strain evidence="3">BV-S</strain>
    </source>
</reference>
<dbReference type="SUPFAM" id="SSF52317">
    <property type="entry name" value="Class I glutamine amidotransferase-like"/>
    <property type="match status" value="1"/>
</dbReference>
<dbReference type="PROSITE" id="PS51273">
    <property type="entry name" value="GATASE_TYPE_1"/>
    <property type="match status" value="1"/>
</dbReference>